<accession>A0ABM1TS06</accession>
<organism evidence="2 3">
    <name type="scientific">Limulus polyphemus</name>
    <name type="common">Atlantic horseshoe crab</name>
    <dbReference type="NCBI Taxonomy" id="6850"/>
    <lineage>
        <taxon>Eukaryota</taxon>
        <taxon>Metazoa</taxon>
        <taxon>Ecdysozoa</taxon>
        <taxon>Arthropoda</taxon>
        <taxon>Chelicerata</taxon>
        <taxon>Merostomata</taxon>
        <taxon>Xiphosura</taxon>
        <taxon>Limulidae</taxon>
        <taxon>Limulus</taxon>
    </lineage>
</organism>
<feature type="transmembrane region" description="Helical" evidence="1">
    <location>
        <begin position="6"/>
        <end position="31"/>
    </location>
</feature>
<keyword evidence="1" id="KW-0472">Membrane</keyword>
<name>A0ABM1TS06_LIMPO</name>
<evidence type="ECO:0000256" key="1">
    <source>
        <dbReference type="SAM" id="Phobius"/>
    </source>
</evidence>
<evidence type="ECO:0000313" key="3">
    <source>
        <dbReference type="RefSeq" id="XP_022258662.1"/>
    </source>
</evidence>
<dbReference type="Proteomes" id="UP000694941">
    <property type="component" value="Unplaced"/>
</dbReference>
<feature type="non-terminal residue" evidence="3">
    <location>
        <position position="1"/>
    </location>
</feature>
<evidence type="ECO:0000313" key="2">
    <source>
        <dbReference type="Proteomes" id="UP000694941"/>
    </source>
</evidence>
<dbReference type="GeneID" id="111089819"/>
<sequence>RNHGPVISPVIGALIGTVLTLVFAAVITVTIMRLRKHRSKKESTEGTIADKNHTLLQKETEEFVDTTDSREPDVIPAIAIDQHVRSEAPNEEGVSFHKLRYSKTRPEIGSHGIIPVGNTMGHQGVTYAELSLPKIPTAQHGRRQDALKEHAQIDIFKQVQPYAIQVEHEDEETHVTAETPLMETSYLFNAKPRRATFCERNTTSTSV</sequence>
<dbReference type="RefSeq" id="XP_022258662.1">
    <property type="nucleotide sequence ID" value="XM_022402954.1"/>
</dbReference>
<protein>
    <submittedName>
        <fullName evidence="3">Uncharacterized protein LOC111089819</fullName>
    </submittedName>
</protein>
<keyword evidence="2" id="KW-1185">Reference proteome</keyword>
<proteinExistence type="predicted"/>
<keyword evidence="1" id="KW-0812">Transmembrane</keyword>
<keyword evidence="1" id="KW-1133">Transmembrane helix</keyword>
<gene>
    <name evidence="3" type="primary">LOC111089819</name>
</gene>
<reference evidence="3" key="1">
    <citation type="submission" date="2025-08" db="UniProtKB">
        <authorList>
            <consortium name="RefSeq"/>
        </authorList>
    </citation>
    <scope>IDENTIFICATION</scope>
    <source>
        <tissue evidence="3">Muscle</tissue>
    </source>
</reference>